<evidence type="ECO:0000256" key="3">
    <source>
        <dbReference type="ARBA" id="ARBA00022452"/>
    </source>
</evidence>
<keyword evidence="6 7" id="KW-0998">Cell outer membrane</keyword>
<evidence type="ECO:0000256" key="6">
    <source>
        <dbReference type="ARBA" id="ARBA00023237"/>
    </source>
</evidence>
<keyword evidence="3 7" id="KW-1134">Transmembrane beta strand</keyword>
<proteinExistence type="inferred from homology"/>
<comment type="function">
    <text evidence="7">Forms passive diffusion pores that allow small molecular weight hydrophilic materials across the outer membrane.</text>
</comment>
<evidence type="ECO:0000256" key="5">
    <source>
        <dbReference type="ARBA" id="ARBA00023136"/>
    </source>
</evidence>
<sequence length="354" mass="38127">MKTSSRLTVLASSLFLTFEPGAVLGEDSSPLTLDLGHGVTITPYGYIKADAIWDDGFDLGGTTSGLKNIGLPAGGPPGSYNRQQLNDTRIGFDVRGPDNLFAKFEGDFFGANDSLRLRHAYVDWYGVMIGQNWTNFMSVENIADTVDLQTSLGYPLARVPQVRYTYQGWGSTSLSASVEQDKSNTSDVAYTLALRHGLDNGMVRVSGLWRDTTISGAVVKGWGLNFSTVLELWQGGKVKANVTTGEGIADIINAGLTGNALTIGGNAVGVNSAALTVTQQVNPKLKLAATVDWMNVNQAFGTDTDRLTSMHLSAFFTLRKNTTLMAEYFTVNRTQGNGASFDSDRLQLAVKYAF</sequence>
<dbReference type="InterPro" id="IPR003684">
    <property type="entry name" value="Porin_alphabac"/>
</dbReference>
<gene>
    <name evidence="8" type="ORF">QEZ52_07795</name>
</gene>
<keyword evidence="7" id="KW-0812">Transmembrane</keyword>
<keyword evidence="9" id="KW-1185">Reference proteome</keyword>
<evidence type="ECO:0000313" key="8">
    <source>
        <dbReference type="EMBL" id="WZK90435.1"/>
    </source>
</evidence>
<keyword evidence="5 7" id="KW-0472">Membrane</keyword>
<organism evidence="8 9">
    <name type="scientific">Aliisedimentitalea scapharcae</name>
    <dbReference type="NCBI Taxonomy" id="1524259"/>
    <lineage>
        <taxon>Bacteria</taxon>
        <taxon>Pseudomonadati</taxon>
        <taxon>Pseudomonadota</taxon>
        <taxon>Alphaproteobacteria</taxon>
        <taxon>Rhodobacterales</taxon>
        <taxon>Roseobacteraceae</taxon>
        <taxon>Aliisedimentitalea</taxon>
    </lineage>
</organism>
<reference evidence="8 9" key="1">
    <citation type="submission" date="2023-04" db="EMBL/GenBank/DDBJ databases">
        <title>Complete genome sequence of Alisedimentitalea scapharcae.</title>
        <authorList>
            <person name="Rong J.-C."/>
            <person name="Yi M.-L."/>
            <person name="Zhao Q."/>
        </authorList>
    </citation>
    <scope>NUCLEOTIDE SEQUENCE [LARGE SCALE GENOMIC DNA]</scope>
    <source>
        <strain evidence="8 9">KCTC 42119</strain>
    </source>
</reference>
<dbReference type="RefSeq" id="WP_406649177.1">
    <property type="nucleotide sequence ID" value="NZ_CP123584.1"/>
</dbReference>
<dbReference type="Pfam" id="PF02530">
    <property type="entry name" value="Porin_2"/>
    <property type="match status" value="1"/>
</dbReference>
<comment type="similarity">
    <text evidence="1 7">Belongs to the alphaproteobacteria porin family.</text>
</comment>
<accession>A0ABZ2Y040</accession>
<name>A0ABZ2Y040_9RHOB</name>
<protein>
    <recommendedName>
        <fullName evidence="7">Porin</fullName>
    </recommendedName>
</protein>
<keyword evidence="4 7" id="KW-0626">Porin</keyword>
<dbReference type="EMBL" id="CP123584">
    <property type="protein sequence ID" value="WZK90435.1"/>
    <property type="molecule type" value="Genomic_DNA"/>
</dbReference>
<comment type="domain">
    <text evidence="7">Consists of 16-stranded beta-barrel sheets, with large surface-exposed loops, that form a transmembrane pore at the center of each barrel. The pore is partially ocluded by a peptide loop that folds into the pore lumen.</text>
</comment>
<keyword evidence="2 7" id="KW-0813">Transport</keyword>
<evidence type="ECO:0000256" key="2">
    <source>
        <dbReference type="ARBA" id="ARBA00022448"/>
    </source>
</evidence>
<evidence type="ECO:0000256" key="7">
    <source>
        <dbReference type="RuleBase" id="RU364005"/>
    </source>
</evidence>
<evidence type="ECO:0000313" key="9">
    <source>
        <dbReference type="Proteomes" id="UP001623232"/>
    </source>
</evidence>
<evidence type="ECO:0000256" key="1">
    <source>
        <dbReference type="ARBA" id="ARBA00009521"/>
    </source>
</evidence>
<dbReference type="SUPFAM" id="SSF56935">
    <property type="entry name" value="Porins"/>
    <property type="match status" value="1"/>
</dbReference>
<evidence type="ECO:0000256" key="4">
    <source>
        <dbReference type="ARBA" id="ARBA00023114"/>
    </source>
</evidence>
<keyword evidence="7" id="KW-0406">Ion transport</keyword>
<comment type="subcellular location">
    <subcellularLocation>
        <location evidence="7">Cell outer membrane</location>
        <topology evidence="7">Multi-pass membrane protein</topology>
    </subcellularLocation>
</comment>
<dbReference type="Proteomes" id="UP001623232">
    <property type="component" value="Chromosome"/>
</dbReference>